<keyword evidence="1" id="KW-0812">Transmembrane</keyword>
<accession>A0AAW1QRT0</accession>
<feature type="transmembrane region" description="Helical" evidence="1">
    <location>
        <begin position="43"/>
        <end position="62"/>
    </location>
</feature>
<dbReference type="Proteomes" id="UP001489004">
    <property type="component" value="Unassembled WGS sequence"/>
</dbReference>
<organism evidence="2 3">
    <name type="scientific">[Myrmecia] bisecta</name>
    <dbReference type="NCBI Taxonomy" id="41462"/>
    <lineage>
        <taxon>Eukaryota</taxon>
        <taxon>Viridiplantae</taxon>
        <taxon>Chlorophyta</taxon>
        <taxon>core chlorophytes</taxon>
        <taxon>Trebouxiophyceae</taxon>
        <taxon>Trebouxiales</taxon>
        <taxon>Trebouxiaceae</taxon>
        <taxon>Myrmecia</taxon>
    </lineage>
</organism>
<evidence type="ECO:0000256" key="1">
    <source>
        <dbReference type="SAM" id="Phobius"/>
    </source>
</evidence>
<gene>
    <name evidence="2" type="ORF">WJX72_008436</name>
</gene>
<proteinExistence type="predicted"/>
<name>A0AAW1QRT0_9CHLO</name>
<comment type="caution">
    <text evidence="2">The sequence shown here is derived from an EMBL/GenBank/DDBJ whole genome shotgun (WGS) entry which is preliminary data.</text>
</comment>
<dbReference type="AlphaFoldDB" id="A0AAW1QRT0"/>
<protein>
    <submittedName>
        <fullName evidence="2">Uncharacterized protein</fullName>
    </submittedName>
</protein>
<sequence>MCLLGIYEGFKTQYFRTDGTPKPEGDPPVSARSLNYHSPLDFLFYYSIANNVFSVFGFAGVLNAQKELVTGFFSYNAIQMVVAFHFFVDVCTDIKIRYAGEPAGLTGYERAAAAFIFFNFVLSICATVFALKAVEEIKAKQREEYNRLSVLSDTLQYEVDQ</sequence>
<keyword evidence="1" id="KW-0472">Membrane</keyword>
<evidence type="ECO:0000313" key="2">
    <source>
        <dbReference type="EMBL" id="KAK9824191.1"/>
    </source>
</evidence>
<evidence type="ECO:0000313" key="3">
    <source>
        <dbReference type="Proteomes" id="UP001489004"/>
    </source>
</evidence>
<keyword evidence="1" id="KW-1133">Transmembrane helix</keyword>
<dbReference type="EMBL" id="JALJOR010000002">
    <property type="protein sequence ID" value="KAK9824191.1"/>
    <property type="molecule type" value="Genomic_DNA"/>
</dbReference>
<keyword evidence="3" id="KW-1185">Reference proteome</keyword>
<feature type="transmembrane region" description="Helical" evidence="1">
    <location>
        <begin position="69"/>
        <end position="88"/>
    </location>
</feature>
<feature type="transmembrane region" description="Helical" evidence="1">
    <location>
        <begin position="111"/>
        <end position="131"/>
    </location>
</feature>
<reference evidence="2 3" key="1">
    <citation type="journal article" date="2024" name="Nat. Commun.">
        <title>Phylogenomics reveals the evolutionary origins of lichenization in chlorophyte algae.</title>
        <authorList>
            <person name="Puginier C."/>
            <person name="Libourel C."/>
            <person name="Otte J."/>
            <person name="Skaloud P."/>
            <person name="Haon M."/>
            <person name="Grisel S."/>
            <person name="Petersen M."/>
            <person name="Berrin J.G."/>
            <person name="Delaux P.M."/>
            <person name="Dal Grande F."/>
            <person name="Keller J."/>
        </authorList>
    </citation>
    <scope>NUCLEOTIDE SEQUENCE [LARGE SCALE GENOMIC DNA]</scope>
    <source>
        <strain evidence="2 3">SAG 2043</strain>
    </source>
</reference>